<evidence type="ECO:0000313" key="1">
    <source>
        <dbReference type="EMBL" id="KAI5343832.1"/>
    </source>
</evidence>
<accession>A0AAD4WKP6</accession>
<reference evidence="1 2" key="1">
    <citation type="journal article" date="2022" name="G3 (Bethesda)">
        <title>Whole-genome sequence and methylome profiling of the almond [Prunus dulcis (Mill.) D.A. Webb] cultivar 'Nonpareil'.</title>
        <authorList>
            <person name="D'Amico-Willman K.M."/>
            <person name="Ouma W.Z."/>
            <person name="Meulia T."/>
            <person name="Sideli G.M."/>
            <person name="Gradziel T.M."/>
            <person name="Fresnedo-Ramirez J."/>
        </authorList>
    </citation>
    <scope>NUCLEOTIDE SEQUENCE [LARGE SCALE GENOMIC DNA]</scope>
    <source>
        <strain evidence="1">Clone GOH B32 T37-40</strain>
    </source>
</reference>
<gene>
    <name evidence="1" type="ORF">L3X38_011708</name>
</gene>
<evidence type="ECO:0000313" key="2">
    <source>
        <dbReference type="Proteomes" id="UP001054821"/>
    </source>
</evidence>
<dbReference type="AlphaFoldDB" id="A0AAD4WKP6"/>
<protein>
    <submittedName>
        <fullName evidence="1">Uncharacterized protein</fullName>
    </submittedName>
</protein>
<dbReference type="EMBL" id="JAJFAZ020000002">
    <property type="protein sequence ID" value="KAI5343832.1"/>
    <property type="molecule type" value="Genomic_DNA"/>
</dbReference>
<sequence>MIGMTIHSLSWSIRKRAEQKATIMEAMEIKSVERPIIIFVGKDLRKSSSAYRDVRIPKNINTEVVEEKSDIASETIKTINIFSSKNKGKPVPPLFPPGTVKAAANMMVIVRAPTTVQEVAVSFIHFSPSSFNLLWFWVNSSWGLIPCLLKAPTPEGKTTRLFTSCISLNK</sequence>
<keyword evidence="2" id="KW-1185">Reference proteome</keyword>
<proteinExistence type="predicted"/>
<dbReference type="Proteomes" id="UP001054821">
    <property type="component" value="Chromosome 2"/>
</dbReference>
<comment type="caution">
    <text evidence="1">The sequence shown here is derived from an EMBL/GenBank/DDBJ whole genome shotgun (WGS) entry which is preliminary data.</text>
</comment>
<name>A0AAD4WKP6_PRUDU</name>
<organism evidence="1 2">
    <name type="scientific">Prunus dulcis</name>
    <name type="common">Almond</name>
    <name type="synonym">Amygdalus dulcis</name>
    <dbReference type="NCBI Taxonomy" id="3755"/>
    <lineage>
        <taxon>Eukaryota</taxon>
        <taxon>Viridiplantae</taxon>
        <taxon>Streptophyta</taxon>
        <taxon>Embryophyta</taxon>
        <taxon>Tracheophyta</taxon>
        <taxon>Spermatophyta</taxon>
        <taxon>Magnoliopsida</taxon>
        <taxon>eudicotyledons</taxon>
        <taxon>Gunneridae</taxon>
        <taxon>Pentapetalae</taxon>
        <taxon>rosids</taxon>
        <taxon>fabids</taxon>
        <taxon>Rosales</taxon>
        <taxon>Rosaceae</taxon>
        <taxon>Amygdaloideae</taxon>
        <taxon>Amygdaleae</taxon>
        <taxon>Prunus</taxon>
    </lineage>
</organism>